<comment type="similarity">
    <text evidence="1">Belongs to the GST superfamily. Phi family.</text>
</comment>
<dbReference type="AlphaFoldDB" id="A0A815ELA5"/>
<evidence type="ECO:0000256" key="3">
    <source>
        <dbReference type="ARBA" id="ARBA00022679"/>
    </source>
</evidence>
<reference evidence="8" key="1">
    <citation type="submission" date="2021-02" db="EMBL/GenBank/DDBJ databases">
        <authorList>
            <person name="Nowell W R."/>
        </authorList>
    </citation>
    <scope>NUCLEOTIDE SEQUENCE</scope>
</reference>
<dbReference type="OrthoDB" id="2309723at2759"/>
<dbReference type="InterPro" id="IPR004046">
    <property type="entry name" value="GST_C"/>
</dbReference>
<gene>
    <name evidence="9" type="ORF">BYL167_LOCUS14047</name>
    <name evidence="7" type="ORF">CJN711_LOCUS16968</name>
    <name evidence="10" type="ORF">GIL414_LOCUS18653</name>
    <name evidence="8" type="ORF">KQP761_LOCUS5296</name>
</gene>
<evidence type="ECO:0000259" key="6">
    <source>
        <dbReference type="PROSITE" id="PS50405"/>
    </source>
</evidence>
<evidence type="ECO:0000256" key="4">
    <source>
        <dbReference type="ARBA" id="ARBA00047960"/>
    </source>
</evidence>
<dbReference type="SUPFAM" id="SSF52833">
    <property type="entry name" value="Thioredoxin-like"/>
    <property type="match status" value="1"/>
</dbReference>
<dbReference type="SUPFAM" id="SSF47616">
    <property type="entry name" value="GST C-terminal domain-like"/>
    <property type="match status" value="1"/>
</dbReference>
<dbReference type="Proteomes" id="UP000663834">
    <property type="component" value="Unassembled WGS sequence"/>
</dbReference>
<dbReference type="FunFam" id="1.20.1050.10:FF:000004">
    <property type="entry name" value="Glutathione S-transferase F2"/>
    <property type="match status" value="1"/>
</dbReference>
<dbReference type="PROSITE" id="PS50404">
    <property type="entry name" value="GST_NTER"/>
    <property type="match status" value="1"/>
</dbReference>
<evidence type="ECO:0000313" key="10">
    <source>
        <dbReference type="EMBL" id="CAF4133672.1"/>
    </source>
</evidence>
<dbReference type="CDD" id="cd03053">
    <property type="entry name" value="GST_N_Phi"/>
    <property type="match status" value="1"/>
</dbReference>
<feature type="domain" description="GST C-terminal" evidence="6">
    <location>
        <begin position="90"/>
        <end position="213"/>
    </location>
</feature>
<evidence type="ECO:0000259" key="5">
    <source>
        <dbReference type="PROSITE" id="PS50404"/>
    </source>
</evidence>
<dbReference type="Gene3D" id="1.20.1050.10">
    <property type="match status" value="1"/>
</dbReference>
<proteinExistence type="inferred from homology"/>
<evidence type="ECO:0000313" key="9">
    <source>
        <dbReference type="EMBL" id="CAF4007719.1"/>
    </source>
</evidence>
<dbReference type="GO" id="GO:0009636">
    <property type="term" value="P:response to toxic substance"/>
    <property type="evidence" value="ECO:0007669"/>
    <property type="project" value="UniProtKB-ARBA"/>
</dbReference>
<dbReference type="GO" id="GO:0005737">
    <property type="term" value="C:cytoplasm"/>
    <property type="evidence" value="ECO:0007669"/>
    <property type="project" value="TreeGrafter"/>
</dbReference>
<dbReference type="GO" id="GO:0006749">
    <property type="term" value="P:glutathione metabolic process"/>
    <property type="evidence" value="ECO:0007669"/>
    <property type="project" value="TreeGrafter"/>
</dbReference>
<dbReference type="InterPro" id="IPR040079">
    <property type="entry name" value="Glutathione_S-Trfase"/>
</dbReference>
<evidence type="ECO:0000313" key="7">
    <source>
        <dbReference type="EMBL" id="CAF1301690.1"/>
    </source>
</evidence>
<dbReference type="EMBL" id="CAJNOV010007883">
    <property type="protein sequence ID" value="CAF1301690.1"/>
    <property type="molecule type" value="Genomic_DNA"/>
</dbReference>
<dbReference type="FunFam" id="3.40.30.10:FF:000016">
    <property type="entry name" value="Glutathione S-transferase F2"/>
    <property type="match status" value="1"/>
</dbReference>
<dbReference type="GO" id="GO:0043295">
    <property type="term" value="F:glutathione binding"/>
    <property type="evidence" value="ECO:0007669"/>
    <property type="project" value="TreeGrafter"/>
</dbReference>
<dbReference type="SFLD" id="SFLDG01154">
    <property type="entry name" value="Main.5:_Phi-like"/>
    <property type="match status" value="1"/>
</dbReference>
<dbReference type="EMBL" id="CAJOBJ010009261">
    <property type="protein sequence ID" value="CAF4133672.1"/>
    <property type="molecule type" value="Genomic_DNA"/>
</dbReference>
<protein>
    <recommendedName>
        <fullName evidence="2">glutathione transferase</fullName>
        <ecNumber evidence="2">2.5.1.18</ecNumber>
    </recommendedName>
</protein>
<dbReference type="SFLD" id="SFLDS00019">
    <property type="entry name" value="Glutathione_Transferase_(cytos"/>
    <property type="match status" value="1"/>
</dbReference>
<dbReference type="Pfam" id="PF00043">
    <property type="entry name" value="GST_C"/>
    <property type="match status" value="1"/>
</dbReference>
<dbReference type="SFLD" id="SFLDG00358">
    <property type="entry name" value="Main_(cytGST)"/>
    <property type="match status" value="1"/>
</dbReference>
<sequence length="213" mass="24111">MTITVYGAYQSTCTKRVLATLHEKSIKFEFHPIDITKGEQKDPRYIEEKQPFGVIPVLTDDDFQIYESRAICRYLESKYKSKGTELIPANIKGLGHFEQAASIESSYFDPYASGIVFEKVFKKRKGLGEPDETRVASLRAQLNINLDVYDKILATQPYLGGQVFTLADLFHLPYGTLLVTCGEGSLFESRPNVKAWWSKITSRPSWIAVKDLA</sequence>
<dbReference type="Gene3D" id="3.40.30.10">
    <property type="entry name" value="Glutaredoxin"/>
    <property type="match status" value="1"/>
</dbReference>
<dbReference type="EMBL" id="CAJNOW010001263">
    <property type="protein sequence ID" value="CAF1311896.1"/>
    <property type="molecule type" value="Genomic_DNA"/>
</dbReference>
<dbReference type="InterPro" id="IPR010987">
    <property type="entry name" value="Glutathione-S-Trfase_C-like"/>
</dbReference>
<dbReference type="EC" id="2.5.1.18" evidence="2"/>
<evidence type="ECO:0000256" key="2">
    <source>
        <dbReference type="ARBA" id="ARBA00012452"/>
    </source>
</evidence>
<dbReference type="GO" id="GO:0004364">
    <property type="term" value="F:glutathione transferase activity"/>
    <property type="evidence" value="ECO:0007669"/>
    <property type="project" value="UniProtKB-EC"/>
</dbReference>
<dbReference type="InterPro" id="IPR036282">
    <property type="entry name" value="Glutathione-S-Trfase_C_sf"/>
</dbReference>
<dbReference type="EMBL" id="CAJOBH010004930">
    <property type="protein sequence ID" value="CAF4007719.1"/>
    <property type="molecule type" value="Genomic_DNA"/>
</dbReference>
<dbReference type="Proteomes" id="UP000681967">
    <property type="component" value="Unassembled WGS sequence"/>
</dbReference>
<dbReference type="InterPro" id="IPR034347">
    <property type="entry name" value="GST_Phi_C"/>
</dbReference>
<evidence type="ECO:0000313" key="8">
    <source>
        <dbReference type="EMBL" id="CAF1311896.1"/>
    </source>
</evidence>
<dbReference type="InterPro" id="IPR036249">
    <property type="entry name" value="Thioredoxin-like_sf"/>
</dbReference>
<comment type="catalytic activity">
    <reaction evidence="4">
        <text>RX + glutathione = an S-substituted glutathione + a halide anion + H(+)</text>
        <dbReference type="Rhea" id="RHEA:16437"/>
        <dbReference type="ChEBI" id="CHEBI:15378"/>
        <dbReference type="ChEBI" id="CHEBI:16042"/>
        <dbReference type="ChEBI" id="CHEBI:17792"/>
        <dbReference type="ChEBI" id="CHEBI:57925"/>
        <dbReference type="ChEBI" id="CHEBI:90779"/>
        <dbReference type="EC" id="2.5.1.18"/>
    </reaction>
</comment>
<name>A0A815ELA5_9BILA</name>
<dbReference type="Proteomes" id="UP000681720">
    <property type="component" value="Unassembled WGS sequence"/>
</dbReference>
<feature type="domain" description="GST N-terminal" evidence="5">
    <location>
        <begin position="1"/>
        <end position="83"/>
    </location>
</feature>
<evidence type="ECO:0000256" key="1">
    <source>
        <dbReference type="ARBA" id="ARBA00010128"/>
    </source>
</evidence>
<dbReference type="CDD" id="cd03187">
    <property type="entry name" value="GST_C_Phi"/>
    <property type="match status" value="1"/>
</dbReference>
<evidence type="ECO:0000313" key="11">
    <source>
        <dbReference type="Proteomes" id="UP000663834"/>
    </source>
</evidence>
<organism evidence="8 11">
    <name type="scientific">Rotaria magnacalcarata</name>
    <dbReference type="NCBI Taxonomy" id="392030"/>
    <lineage>
        <taxon>Eukaryota</taxon>
        <taxon>Metazoa</taxon>
        <taxon>Spiralia</taxon>
        <taxon>Gnathifera</taxon>
        <taxon>Rotifera</taxon>
        <taxon>Eurotatoria</taxon>
        <taxon>Bdelloidea</taxon>
        <taxon>Philodinida</taxon>
        <taxon>Philodinidae</taxon>
        <taxon>Rotaria</taxon>
    </lineage>
</organism>
<dbReference type="PANTHER" id="PTHR43900">
    <property type="entry name" value="GLUTATHIONE S-TRANSFERASE RHO"/>
    <property type="match status" value="1"/>
</dbReference>
<dbReference type="Proteomes" id="UP000663855">
    <property type="component" value="Unassembled WGS sequence"/>
</dbReference>
<accession>A0A815ELA5</accession>
<dbReference type="PROSITE" id="PS50405">
    <property type="entry name" value="GST_CTER"/>
    <property type="match status" value="1"/>
</dbReference>
<dbReference type="Pfam" id="PF13417">
    <property type="entry name" value="GST_N_3"/>
    <property type="match status" value="1"/>
</dbReference>
<keyword evidence="3" id="KW-0808">Transferase</keyword>
<comment type="caution">
    <text evidence="8">The sequence shown here is derived from an EMBL/GenBank/DDBJ whole genome shotgun (WGS) entry which is preliminary data.</text>
</comment>
<dbReference type="PANTHER" id="PTHR43900:SF3">
    <property type="entry name" value="GLUTATHIONE S-TRANSFERASE RHO"/>
    <property type="match status" value="1"/>
</dbReference>
<dbReference type="InterPro" id="IPR004045">
    <property type="entry name" value="Glutathione_S-Trfase_N"/>
</dbReference>